<keyword evidence="8 9" id="KW-0472">Membrane</keyword>
<feature type="transmembrane region" description="Helical" evidence="9">
    <location>
        <begin position="21"/>
        <end position="48"/>
    </location>
</feature>
<comment type="caution">
    <text evidence="11">The sequence shown here is derived from an EMBL/GenBank/DDBJ whole genome shotgun (WGS) entry which is preliminary data.</text>
</comment>
<accession>A0A645DVS5</accession>
<dbReference type="InterPro" id="IPR051790">
    <property type="entry name" value="Cytochrome_c-biogenesis_DsbD"/>
</dbReference>
<evidence type="ECO:0000256" key="8">
    <source>
        <dbReference type="ARBA" id="ARBA00023136"/>
    </source>
</evidence>
<evidence type="ECO:0000259" key="10">
    <source>
        <dbReference type="Pfam" id="PF02683"/>
    </source>
</evidence>
<feature type="transmembrane region" description="Helical" evidence="9">
    <location>
        <begin position="96"/>
        <end position="114"/>
    </location>
</feature>
<dbReference type="PANTHER" id="PTHR31272:SF6">
    <property type="entry name" value="CYTOCHROME C-TYPE BIOGENESIS CCDA-LIKE CHLOROPLASTIC PROTEIN"/>
    <property type="match status" value="1"/>
</dbReference>
<dbReference type="GO" id="GO:0017004">
    <property type="term" value="P:cytochrome complex assembly"/>
    <property type="evidence" value="ECO:0007669"/>
    <property type="project" value="InterPro"/>
</dbReference>
<evidence type="ECO:0000256" key="3">
    <source>
        <dbReference type="ARBA" id="ARBA00006143"/>
    </source>
</evidence>
<gene>
    <name evidence="11" type="ORF">SDC9_140573</name>
</gene>
<keyword evidence="6 9" id="KW-0812">Transmembrane</keyword>
<keyword evidence="7 9" id="KW-1133">Transmembrane helix</keyword>
<organism evidence="11">
    <name type="scientific">bioreactor metagenome</name>
    <dbReference type="NCBI Taxonomy" id="1076179"/>
    <lineage>
        <taxon>unclassified sequences</taxon>
        <taxon>metagenomes</taxon>
        <taxon>ecological metagenomes</taxon>
    </lineage>
</organism>
<comment type="similarity">
    <text evidence="3">Belongs to the DsbD family.</text>
</comment>
<evidence type="ECO:0000256" key="1">
    <source>
        <dbReference type="ARBA" id="ARBA00004141"/>
    </source>
</evidence>
<evidence type="ECO:0000256" key="2">
    <source>
        <dbReference type="ARBA" id="ARBA00004229"/>
    </source>
</evidence>
<evidence type="ECO:0000256" key="4">
    <source>
        <dbReference type="ARBA" id="ARBA00022528"/>
    </source>
</evidence>
<dbReference type="InterPro" id="IPR003834">
    <property type="entry name" value="Cyt_c_assmbl_TM_dom"/>
</dbReference>
<sequence length="117" mass="12118">MNLVPSTYLTGRSKRRGYLGALLTGMLGGLFSSPCATPVLVALLAVAAGSGSLLRGTMLLLLYGIGHGALAVLAGSSIGAVNKLMQSERYGVLSRVLKIGMGVLILLIGLYLFYLGF</sequence>
<reference evidence="11" key="1">
    <citation type="submission" date="2019-08" db="EMBL/GenBank/DDBJ databases">
        <authorList>
            <person name="Kucharzyk K."/>
            <person name="Murdoch R.W."/>
            <person name="Higgins S."/>
            <person name="Loffler F."/>
        </authorList>
    </citation>
    <scope>NUCLEOTIDE SEQUENCE</scope>
</reference>
<feature type="transmembrane region" description="Helical" evidence="9">
    <location>
        <begin position="60"/>
        <end position="84"/>
    </location>
</feature>
<feature type="domain" description="Cytochrome C biogenesis protein transmembrane" evidence="10">
    <location>
        <begin position="10"/>
        <end position="112"/>
    </location>
</feature>
<keyword evidence="5" id="KW-0934">Plastid</keyword>
<name>A0A645DVS5_9ZZZZ</name>
<dbReference type="GO" id="GO:0016020">
    <property type="term" value="C:membrane"/>
    <property type="evidence" value="ECO:0007669"/>
    <property type="project" value="UniProtKB-SubCell"/>
</dbReference>
<dbReference type="PANTHER" id="PTHR31272">
    <property type="entry name" value="CYTOCHROME C-TYPE BIOGENESIS PROTEIN HI_1454-RELATED"/>
    <property type="match status" value="1"/>
</dbReference>
<dbReference type="Pfam" id="PF02683">
    <property type="entry name" value="DsbD_TM"/>
    <property type="match status" value="1"/>
</dbReference>
<proteinExistence type="inferred from homology"/>
<evidence type="ECO:0000313" key="11">
    <source>
        <dbReference type="EMBL" id="MPM93436.1"/>
    </source>
</evidence>
<evidence type="ECO:0000256" key="7">
    <source>
        <dbReference type="ARBA" id="ARBA00022989"/>
    </source>
</evidence>
<keyword evidence="4" id="KW-0150">Chloroplast</keyword>
<evidence type="ECO:0000256" key="5">
    <source>
        <dbReference type="ARBA" id="ARBA00022640"/>
    </source>
</evidence>
<dbReference type="GO" id="GO:0009507">
    <property type="term" value="C:chloroplast"/>
    <property type="evidence" value="ECO:0007669"/>
    <property type="project" value="UniProtKB-SubCell"/>
</dbReference>
<evidence type="ECO:0000256" key="9">
    <source>
        <dbReference type="SAM" id="Phobius"/>
    </source>
</evidence>
<protein>
    <recommendedName>
        <fullName evidence="10">Cytochrome C biogenesis protein transmembrane domain-containing protein</fullName>
    </recommendedName>
</protein>
<dbReference type="AlphaFoldDB" id="A0A645DVS5"/>
<evidence type="ECO:0000256" key="6">
    <source>
        <dbReference type="ARBA" id="ARBA00022692"/>
    </source>
</evidence>
<comment type="subcellular location">
    <subcellularLocation>
        <location evidence="1">Membrane</location>
        <topology evidence="1">Multi-pass membrane protein</topology>
    </subcellularLocation>
    <subcellularLocation>
        <location evidence="2">Plastid</location>
        <location evidence="2">Chloroplast</location>
    </subcellularLocation>
</comment>
<dbReference type="EMBL" id="VSSQ01040238">
    <property type="protein sequence ID" value="MPM93436.1"/>
    <property type="molecule type" value="Genomic_DNA"/>
</dbReference>